<evidence type="ECO:0000259" key="4">
    <source>
        <dbReference type="PROSITE" id="PS50883"/>
    </source>
</evidence>
<dbReference type="SMART" id="SM00086">
    <property type="entry name" value="PAC"/>
    <property type="match status" value="3"/>
</dbReference>
<dbReference type="NCBIfam" id="TIGR00254">
    <property type="entry name" value="GGDEF"/>
    <property type="match status" value="1"/>
</dbReference>
<dbReference type="CDD" id="cd01948">
    <property type="entry name" value="EAL"/>
    <property type="match status" value="1"/>
</dbReference>
<dbReference type="SMART" id="SM00052">
    <property type="entry name" value="EAL"/>
    <property type="match status" value="1"/>
</dbReference>
<dbReference type="PANTHER" id="PTHR44757">
    <property type="entry name" value="DIGUANYLATE CYCLASE DGCP"/>
    <property type="match status" value="1"/>
</dbReference>
<dbReference type="Pfam" id="PF08447">
    <property type="entry name" value="PAS_3"/>
    <property type="match status" value="1"/>
</dbReference>
<organism evidence="6">
    <name type="scientific">Variovorax paradoxus</name>
    <dbReference type="NCBI Taxonomy" id="34073"/>
    <lineage>
        <taxon>Bacteria</taxon>
        <taxon>Pseudomonadati</taxon>
        <taxon>Pseudomonadota</taxon>
        <taxon>Betaproteobacteria</taxon>
        <taxon>Burkholderiales</taxon>
        <taxon>Comamonadaceae</taxon>
        <taxon>Variovorax</taxon>
    </lineage>
</organism>
<dbReference type="InterPro" id="IPR001610">
    <property type="entry name" value="PAC"/>
</dbReference>
<accession>A0A679IS36</accession>
<dbReference type="EMBL" id="LR743507">
    <property type="protein sequence ID" value="CAA2099437.1"/>
    <property type="molecule type" value="Genomic_DNA"/>
</dbReference>
<feature type="region of interest" description="Disordered" evidence="1">
    <location>
        <begin position="1"/>
        <end position="22"/>
    </location>
</feature>
<feature type="domain" description="PAC" evidence="3">
    <location>
        <begin position="337"/>
        <end position="396"/>
    </location>
</feature>
<protein>
    <submittedName>
        <fullName evidence="6">Putative signaling protein</fullName>
    </submittedName>
</protein>
<evidence type="ECO:0000259" key="5">
    <source>
        <dbReference type="PROSITE" id="PS50887"/>
    </source>
</evidence>
<dbReference type="InterPro" id="IPR029787">
    <property type="entry name" value="Nucleotide_cyclase"/>
</dbReference>
<dbReference type="PROSITE" id="PS50113">
    <property type="entry name" value="PAC"/>
    <property type="match status" value="3"/>
</dbReference>
<dbReference type="SUPFAM" id="SSF141868">
    <property type="entry name" value="EAL domain-like"/>
    <property type="match status" value="1"/>
</dbReference>
<dbReference type="SMART" id="SM00267">
    <property type="entry name" value="GGDEF"/>
    <property type="match status" value="1"/>
</dbReference>
<dbReference type="Pfam" id="PF00563">
    <property type="entry name" value="EAL"/>
    <property type="match status" value="1"/>
</dbReference>
<dbReference type="InterPro" id="IPR035965">
    <property type="entry name" value="PAS-like_dom_sf"/>
</dbReference>
<feature type="domain" description="GGDEF" evidence="5">
    <location>
        <begin position="428"/>
        <end position="560"/>
    </location>
</feature>
<dbReference type="PROSITE" id="PS50883">
    <property type="entry name" value="EAL"/>
    <property type="match status" value="1"/>
</dbReference>
<dbReference type="Gene3D" id="3.30.70.270">
    <property type="match status" value="1"/>
</dbReference>
<feature type="domain" description="EAL" evidence="4">
    <location>
        <begin position="569"/>
        <end position="818"/>
    </location>
</feature>
<feature type="domain" description="PAS" evidence="2">
    <location>
        <begin position="285"/>
        <end position="323"/>
    </location>
</feature>
<dbReference type="InterPro" id="IPR013656">
    <property type="entry name" value="PAS_4"/>
</dbReference>
<proteinExistence type="predicted"/>
<evidence type="ECO:0000313" key="6">
    <source>
        <dbReference type="EMBL" id="CAA2099437.1"/>
    </source>
</evidence>
<dbReference type="Pfam" id="PF00990">
    <property type="entry name" value="GGDEF"/>
    <property type="match status" value="1"/>
</dbReference>
<evidence type="ECO:0000256" key="1">
    <source>
        <dbReference type="SAM" id="MobiDB-lite"/>
    </source>
</evidence>
<dbReference type="InterPro" id="IPR013655">
    <property type="entry name" value="PAS_fold_3"/>
</dbReference>
<dbReference type="Gene3D" id="3.20.20.450">
    <property type="entry name" value="EAL domain"/>
    <property type="match status" value="1"/>
</dbReference>
<dbReference type="PROSITE" id="PS50887">
    <property type="entry name" value="GGDEF"/>
    <property type="match status" value="1"/>
</dbReference>
<dbReference type="InterPro" id="IPR052155">
    <property type="entry name" value="Biofilm_reg_signaling"/>
</dbReference>
<reference evidence="6" key="1">
    <citation type="submission" date="2019-12" db="EMBL/GenBank/DDBJ databases">
        <authorList>
            <person name="Cremers G."/>
        </authorList>
    </citation>
    <scope>NUCLEOTIDE SEQUENCE</scope>
    <source>
        <strain evidence="6">Vvax</strain>
    </source>
</reference>
<dbReference type="CDD" id="cd00130">
    <property type="entry name" value="PAS"/>
    <property type="match status" value="3"/>
</dbReference>
<dbReference type="CDD" id="cd01949">
    <property type="entry name" value="GGDEF"/>
    <property type="match status" value="1"/>
</dbReference>
<dbReference type="AlphaFoldDB" id="A0A679IS36"/>
<dbReference type="InterPro" id="IPR000014">
    <property type="entry name" value="PAS"/>
</dbReference>
<dbReference type="SUPFAM" id="SSF55785">
    <property type="entry name" value="PYP-like sensor domain (PAS domain)"/>
    <property type="match status" value="3"/>
</dbReference>
<dbReference type="Pfam" id="PF08448">
    <property type="entry name" value="PAS_4"/>
    <property type="match status" value="2"/>
</dbReference>
<feature type="domain" description="PAC" evidence="3">
    <location>
        <begin position="222"/>
        <end position="274"/>
    </location>
</feature>
<dbReference type="InterPro" id="IPR043128">
    <property type="entry name" value="Rev_trsase/Diguanyl_cyclase"/>
</dbReference>
<dbReference type="NCBIfam" id="TIGR00229">
    <property type="entry name" value="sensory_box"/>
    <property type="match status" value="3"/>
</dbReference>
<dbReference type="SUPFAM" id="SSF55073">
    <property type="entry name" value="Nucleotide cyclase"/>
    <property type="match status" value="1"/>
</dbReference>
<evidence type="ECO:0000259" key="2">
    <source>
        <dbReference type="PROSITE" id="PS50112"/>
    </source>
</evidence>
<dbReference type="InterPro" id="IPR000160">
    <property type="entry name" value="GGDEF_dom"/>
</dbReference>
<sequence length="818" mass="90416">MQNAWMDEERGRTFTGPEGDAQALPTPAMPAELRALNSAFATLTLDAQGRVLRANNHFLDAWGYRLDELKGRELLDISPDDGLSGNPSSLWRDVLRGERRVVERMRLHKDGDTHWVQAFYTPLADADGVVRQVVEISNDISSRVLKAADDRGQIQAINVSQAVVEFALDGTVLDANARFLEAMGYRLDEVAGRHHRMFVDAAYAGSAEYAGFWAALASGRHHAAEYRRLGKGGRDVWLQATYNPIFDPTGRVRKVVKYATDITQEKLRQADFQSQIVAINKSQGVITFAVDGTILDANPNFLAAFGYTLEEMVGRHHRMLLEPGVSETHEYKEFWRTLREGKFVAGRHKRIGKDGRELWLQASYNPVYDLGGKLTRIIKFASDVTSDVALAQAFEDAQRQAQHDAATSLPNRTRLSAFMASALTHPKARLALLYLDLDRFKPINDTYGHPVGDKVLGEIADRLRRSLKADQLAARIGGDEFVIAAPNLTDEELDAYCQHLLQAIAAPIRSDVGDLEVGVSIGVAVSPADGSTPDELLRAADTALYRSKHNGRGTYCFFANEMNDRVTASRRMIEEMRRGIAAGEFYLDFQPRFDARTQSIRSAEALVRWAHPQRGRIGPDDFIPLAEKSGLILPLGDWVLQTACEAAVQWPDIGVSVNVSPVQFRDGRLVQRVKEVLSGAGLAPERLEIEITEGVLMDDAEGASVVLRELKDLGVQLAIDDFGTGYASLSSLRSFPFDVIKIDRQFIADIEQRDGSRDVVKAILALGKALGLSVTAEGVETDGQLQTLIEDHCAEVQGFLLGRPMTAPKLIEMVEDVR</sequence>
<feature type="domain" description="PAC" evidence="3">
    <location>
        <begin position="100"/>
        <end position="152"/>
    </location>
</feature>
<dbReference type="InterPro" id="IPR000700">
    <property type="entry name" value="PAS-assoc_C"/>
</dbReference>
<evidence type="ECO:0000259" key="3">
    <source>
        <dbReference type="PROSITE" id="PS50113"/>
    </source>
</evidence>
<dbReference type="InterPro" id="IPR001633">
    <property type="entry name" value="EAL_dom"/>
</dbReference>
<dbReference type="SMART" id="SM00091">
    <property type="entry name" value="PAS"/>
    <property type="match status" value="3"/>
</dbReference>
<name>A0A679IS36_VARPD</name>
<dbReference type="PANTHER" id="PTHR44757:SF10">
    <property type="entry name" value="MEMBRANE PROTEIN"/>
    <property type="match status" value="1"/>
</dbReference>
<dbReference type="PROSITE" id="PS50112">
    <property type="entry name" value="PAS"/>
    <property type="match status" value="1"/>
</dbReference>
<dbReference type="InterPro" id="IPR035919">
    <property type="entry name" value="EAL_sf"/>
</dbReference>
<dbReference type="Gene3D" id="3.30.450.20">
    <property type="entry name" value="PAS domain"/>
    <property type="match status" value="3"/>
</dbReference>
<gene>
    <name evidence="6" type="ORF">VVAX_00237</name>
</gene>